<dbReference type="SUPFAM" id="SSF159234">
    <property type="entry name" value="FomD-like"/>
    <property type="match status" value="1"/>
</dbReference>
<dbReference type="PANTHER" id="PTHR39159:SF1">
    <property type="entry name" value="UPF0374 PROTEIN YGAC"/>
    <property type="match status" value="1"/>
</dbReference>
<comment type="caution">
    <text evidence="3">The sequence shown here is derived from an EMBL/GenBank/DDBJ whole genome shotgun (WGS) entry which is preliminary data.</text>
</comment>
<dbReference type="Gene3D" id="2.40.380.10">
    <property type="entry name" value="FomD-like"/>
    <property type="match status" value="1"/>
</dbReference>
<name>A0A402AEG6_9CHLR</name>
<keyword evidence="1" id="KW-0378">Hydrolase</keyword>
<dbReference type="AlphaFoldDB" id="A0A402AEG6"/>
<proteinExistence type="predicted"/>
<dbReference type="GO" id="GO:0016787">
    <property type="term" value="F:hydrolase activity"/>
    <property type="evidence" value="ECO:0007669"/>
    <property type="project" value="UniProtKB-KW"/>
</dbReference>
<gene>
    <name evidence="3" type="ORF">KDK_13080</name>
</gene>
<dbReference type="InterPro" id="IPR050212">
    <property type="entry name" value="Ntdp-like"/>
</dbReference>
<evidence type="ECO:0000313" key="3">
    <source>
        <dbReference type="EMBL" id="GCE17508.1"/>
    </source>
</evidence>
<dbReference type="EMBL" id="BIFS01000001">
    <property type="protein sequence ID" value="GCE17508.1"/>
    <property type="molecule type" value="Genomic_DNA"/>
</dbReference>
<reference evidence="4" key="1">
    <citation type="submission" date="2018-12" db="EMBL/GenBank/DDBJ databases">
        <title>Tengunoibacter tsumagoiensis gen. nov., sp. nov., Dictyobacter kobayashii sp. nov., D. alpinus sp. nov., and D. joshuensis sp. nov. and description of Dictyobacteraceae fam. nov. within the order Ktedonobacterales isolated from Tengu-no-mugimeshi.</title>
        <authorList>
            <person name="Wang C.M."/>
            <person name="Zheng Y."/>
            <person name="Sakai Y."/>
            <person name="Toyoda A."/>
            <person name="Minakuchi Y."/>
            <person name="Abe K."/>
            <person name="Yokota A."/>
            <person name="Yabe S."/>
        </authorList>
    </citation>
    <scope>NUCLEOTIDE SEQUENCE [LARGE SCALE GENOMIC DNA]</scope>
    <source>
        <strain evidence="4">Uno11</strain>
    </source>
</reference>
<dbReference type="InterPro" id="IPR007295">
    <property type="entry name" value="DUF402"/>
</dbReference>
<dbReference type="Proteomes" id="UP000287188">
    <property type="component" value="Unassembled WGS sequence"/>
</dbReference>
<dbReference type="InterPro" id="IPR035930">
    <property type="entry name" value="FomD-like_sf"/>
</dbReference>
<dbReference type="OrthoDB" id="4327917at2"/>
<dbReference type="Pfam" id="PF04167">
    <property type="entry name" value="DUF402"/>
    <property type="match status" value="1"/>
</dbReference>
<feature type="domain" description="DUF402" evidence="2">
    <location>
        <begin position="23"/>
        <end position="146"/>
    </location>
</feature>
<accession>A0A402AEG6</accession>
<protein>
    <recommendedName>
        <fullName evidence="2">DUF402 domain-containing protein</fullName>
    </recommendedName>
</protein>
<keyword evidence="4" id="KW-1185">Reference proteome</keyword>
<evidence type="ECO:0000256" key="1">
    <source>
        <dbReference type="ARBA" id="ARBA00022801"/>
    </source>
</evidence>
<organism evidence="3 4">
    <name type="scientific">Dictyobacter kobayashii</name>
    <dbReference type="NCBI Taxonomy" id="2014872"/>
    <lineage>
        <taxon>Bacteria</taxon>
        <taxon>Bacillati</taxon>
        <taxon>Chloroflexota</taxon>
        <taxon>Ktedonobacteria</taxon>
        <taxon>Ktedonobacterales</taxon>
        <taxon>Dictyobacteraceae</taxon>
        <taxon>Dictyobacter</taxon>
    </lineage>
</organism>
<dbReference type="PANTHER" id="PTHR39159">
    <property type="match status" value="1"/>
</dbReference>
<evidence type="ECO:0000259" key="2">
    <source>
        <dbReference type="Pfam" id="PF04167"/>
    </source>
</evidence>
<evidence type="ECO:0000313" key="4">
    <source>
        <dbReference type="Proteomes" id="UP000287188"/>
    </source>
</evidence>
<dbReference type="RefSeq" id="WP_126549182.1">
    <property type="nucleotide sequence ID" value="NZ_BIFS01000001.1"/>
</dbReference>
<sequence length="157" mass="18147">MITVIKLDPLGAEKLRYYGDVLRRSSEEIVVQASWTMAERDLGYTRFEPGDRFIEYYYADRWFNIFDISHQDGRRKGWYCNITEPAHIQETCIEQVDLFLDVWVDTSGTPLLLDEDEFAAASMLTGSQRQGAQQGLQTLLQMVENRQAVFSSLAEYS</sequence>